<protein>
    <submittedName>
        <fullName evidence="1">Uncharacterized protein</fullName>
    </submittedName>
</protein>
<accession>A0ABW0P0Y2</accession>
<proteinExistence type="predicted"/>
<dbReference type="EMBL" id="JBHSLU010000017">
    <property type="protein sequence ID" value="MFC5505459.1"/>
    <property type="molecule type" value="Genomic_DNA"/>
</dbReference>
<dbReference type="RefSeq" id="WP_377816608.1">
    <property type="nucleotide sequence ID" value="NZ_JBHSLU010000017.1"/>
</dbReference>
<comment type="caution">
    <text evidence="1">The sequence shown here is derived from an EMBL/GenBank/DDBJ whole genome shotgun (WGS) entry which is preliminary data.</text>
</comment>
<keyword evidence="2" id="KW-1185">Reference proteome</keyword>
<organism evidence="1 2">
    <name type="scientific">Bosea massiliensis</name>
    <dbReference type="NCBI Taxonomy" id="151419"/>
    <lineage>
        <taxon>Bacteria</taxon>
        <taxon>Pseudomonadati</taxon>
        <taxon>Pseudomonadota</taxon>
        <taxon>Alphaproteobacteria</taxon>
        <taxon>Hyphomicrobiales</taxon>
        <taxon>Boseaceae</taxon>
        <taxon>Bosea</taxon>
    </lineage>
</organism>
<evidence type="ECO:0000313" key="2">
    <source>
        <dbReference type="Proteomes" id="UP001596060"/>
    </source>
</evidence>
<dbReference type="Proteomes" id="UP001596060">
    <property type="component" value="Unassembled WGS sequence"/>
</dbReference>
<gene>
    <name evidence="1" type="ORF">ACFPN9_09340</name>
</gene>
<evidence type="ECO:0000313" key="1">
    <source>
        <dbReference type="EMBL" id="MFC5505459.1"/>
    </source>
</evidence>
<name>A0ABW0P0Y2_9HYPH</name>
<sequence>MAFGDRDRSIVVFERADYRQRYMATNLTIISAESARAKSVQSAIDALNQKAA</sequence>
<reference evidence="2" key="1">
    <citation type="journal article" date="2019" name="Int. J. Syst. Evol. Microbiol.">
        <title>The Global Catalogue of Microorganisms (GCM) 10K type strain sequencing project: providing services to taxonomists for standard genome sequencing and annotation.</title>
        <authorList>
            <consortium name="The Broad Institute Genomics Platform"/>
            <consortium name="The Broad Institute Genome Sequencing Center for Infectious Disease"/>
            <person name="Wu L."/>
            <person name="Ma J."/>
        </authorList>
    </citation>
    <scope>NUCLEOTIDE SEQUENCE [LARGE SCALE GENOMIC DNA]</scope>
    <source>
        <strain evidence="2">CCUG 43117</strain>
    </source>
</reference>